<dbReference type="RefSeq" id="WP_189359194.1">
    <property type="nucleotide sequence ID" value="NZ_BMWZ01000001.1"/>
</dbReference>
<gene>
    <name evidence="2" type="ORF">GCM10007028_05200</name>
</gene>
<protein>
    <recommendedName>
        <fullName evidence="1">Thioredoxin domain-containing protein</fullName>
    </recommendedName>
</protein>
<organism evidence="2 3">
    <name type="scientific">Algibacter mikhailovii</name>
    <dbReference type="NCBI Taxonomy" id="425498"/>
    <lineage>
        <taxon>Bacteria</taxon>
        <taxon>Pseudomonadati</taxon>
        <taxon>Bacteroidota</taxon>
        <taxon>Flavobacteriia</taxon>
        <taxon>Flavobacteriales</taxon>
        <taxon>Flavobacteriaceae</taxon>
        <taxon>Algibacter</taxon>
    </lineage>
</organism>
<evidence type="ECO:0000313" key="3">
    <source>
        <dbReference type="Proteomes" id="UP000636004"/>
    </source>
</evidence>
<dbReference type="InterPro" id="IPR036249">
    <property type="entry name" value="Thioredoxin-like_sf"/>
</dbReference>
<dbReference type="PROSITE" id="PS51257">
    <property type="entry name" value="PROKAR_LIPOPROTEIN"/>
    <property type="match status" value="1"/>
</dbReference>
<name>A0A918QU35_9FLAO</name>
<dbReference type="AlphaFoldDB" id="A0A918QU35"/>
<reference evidence="2" key="1">
    <citation type="journal article" date="2014" name="Int. J. Syst. Evol. Microbiol.">
        <title>Complete genome sequence of Corynebacterium casei LMG S-19264T (=DSM 44701T), isolated from a smear-ripened cheese.</title>
        <authorList>
            <consortium name="US DOE Joint Genome Institute (JGI-PGF)"/>
            <person name="Walter F."/>
            <person name="Albersmeier A."/>
            <person name="Kalinowski J."/>
            <person name="Ruckert C."/>
        </authorList>
    </citation>
    <scope>NUCLEOTIDE SEQUENCE</scope>
    <source>
        <strain evidence="2">KCTC 12710</strain>
    </source>
</reference>
<dbReference type="PROSITE" id="PS51352">
    <property type="entry name" value="THIOREDOXIN_2"/>
    <property type="match status" value="1"/>
</dbReference>
<dbReference type="InterPro" id="IPR013766">
    <property type="entry name" value="Thioredoxin_domain"/>
</dbReference>
<dbReference type="Gene3D" id="3.40.30.10">
    <property type="entry name" value="Glutaredoxin"/>
    <property type="match status" value="1"/>
</dbReference>
<accession>A0A918QU35</accession>
<keyword evidence="3" id="KW-1185">Reference proteome</keyword>
<sequence>MKFYLSFILIIITFFSCKKDNKTAVNYAYIGGEIINPSTNYIVLSKDKTIIDTIKLDGRNRFHYKIKKLDEGMHTFRHGGEFQMILIEPEDSVLFRLNTLDFDESLVFSGHGDKKNNYLINDFLENEKEERHIVRLCQLNPETYQNHVDSIKARKIRDFNKLISKHEFSPLFEKIALSNINYSYYSNKEVYPFVHYGKNKAVILASLPSDFYDYRKDINYNDESLSSYHNYNSFLRHHFSNLSLETHDEHATTKSFNRKSLCYNLDRLQLIDSLVSNETIKNDLLFHFTMKYLSRSKNEEFNNAILQSYIDKSSNEDGKKMMTRYTKSINSLKEGADIPMVKLIDYNKNELDLSSLINQPTVITFWSNTYYEHFRESHYKLKELKEKYPEVRFLVINVDQYGVSKSKKILEGHQFDQTNEYQFKYPKEASEVFAVHPMTKTLIIDKQKKIVNSNTNIFSIYFEKQLLGLINR</sequence>
<evidence type="ECO:0000313" key="2">
    <source>
        <dbReference type="EMBL" id="GGZ70950.1"/>
    </source>
</evidence>
<dbReference type="EMBL" id="BMWZ01000001">
    <property type="protein sequence ID" value="GGZ70950.1"/>
    <property type="molecule type" value="Genomic_DNA"/>
</dbReference>
<feature type="domain" description="Thioredoxin" evidence="1">
    <location>
        <begin position="332"/>
        <end position="472"/>
    </location>
</feature>
<proteinExistence type="predicted"/>
<reference evidence="2" key="2">
    <citation type="submission" date="2020-09" db="EMBL/GenBank/DDBJ databases">
        <authorList>
            <person name="Sun Q."/>
            <person name="Kim S."/>
        </authorList>
    </citation>
    <scope>NUCLEOTIDE SEQUENCE</scope>
    <source>
        <strain evidence="2">KCTC 12710</strain>
    </source>
</reference>
<comment type="caution">
    <text evidence="2">The sequence shown here is derived from an EMBL/GenBank/DDBJ whole genome shotgun (WGS) entry which is preliminary data.</text>
</comment>
<dbReference type="Proteomes" id="UP000636004">
    <property type="component" value="Unassembled WGS sequence"/>
</dbReference>
<evidence type="ECO:0000259" key="1">
    <source>
        <dbReference type="PROSITE" id="PS51352"/>
    </source>
</evidence>
<dbReference type="SUPFAM" id="SSF52833">
    <property type="entry name" value="Thioredoxin-like"/>
    <property type="match status" value="1"/>
</dbReference>